<evidence type="ECO:0000256" key="8">
    <source>
        <dbReference type="SAM" id="SignalP"/>
    </source>
</evidence>
<organism evidence="10 11">
    <name type="scientific">Paenibacillus ginsengarvi</name>
    <dbReference type="NCBI Taxonomy" id="400777"/>
    <lineage>
        <taxon>Bacteria</taxon>
        <taxon>Bacillati</taxon>
        <taxon>Bacillota</taxon>
        <taxon>Bacilli</taxon>
        <taxon>Bacillales</taxon>
        <taxon>Paenibacillaceae</taxon>
        <taxon>Paenibacillus</taxon>
    </lineage>
</organism>
<protein>
    <recommendedName>
        <fullName evidence="9">Blue (type 1) copper domain-containing protein</fullName>
    </recommendedName>
</protein>
<keyword evidence="6 7" id="KW-0186">Copper</keyword>
<dbReference type="InterPro" id="IPR028871">
    <property type="entry name" value="BlueCu_1_BS"/>
</dbReference>
<reference evidence="10 11" key="1">
    <citation type="journal article" date="2007" name="Int. J. Syst. Evol. Microbiol.">
        <title>Paenibacillus ginsengarvi sp. nov., isolated from soil from ginseng cultivation.</title>
        <authorList>
            <person name="Yoon M.H."/>
            <person name="Ten L.N."/>
            <person name="Im W.T."/>
        </authorList>
    </citation>
    <scope>NUCLEOTIDE SEQUENCE [LARGE SCALE GENOMIC DNA]</scope>
    <source>
        <strain evidence="10 11">KCTC 13059</strain>
    </source>
</reference>
<evidence type="ECO:0000313" key="10">
    <source>
        <dbReference type="EMBL" id="RKN70112.1"/>
    </source>
</evidence>
<dbReference type="PROSITE" id="PS00196">
    <property type="entry name" value="COPPER_BLUE"/>
    <property type="match status" value="1"/>
</dbReference>
<feature type="binding site" evidence="7">
    <location>
        <position position="534"/>
    </location>
    <ligand>
        <name>Cu cation</name>
        <dbReference type="ChEBI" id="CHEBI:23378"/>
    </ligand>
</feature>
<evidence type="ECO:0000256" key="3">
    <source>
        <dbReference type="ARBA" id="ARBA00022723"/>
    </source>
</evidence>
<dbReference type="EMBL" id="RBAH01000032">
    <property type="protein sequence ID" value="RKN70112.1"/>
    <property type="molecule type" value="Genomic_DNA"/>
</dbReference>
<proteinExistence type="predicted"/>
<dbReference type="InterPro" id="IPR000923">
    <property type="entry name" value="BlueCu_1"/>
</dbReference>
<keyword evidence="2" id="KW-0813">Transport</keyword>
<dbReference type="PANTHER" id="PTHR39335">
    <property type="entry name" value="BLL4220 PROTEIN"/>
    <property type="match status" value="1"/>
</dbReference>
<evidence type="ECO:0000256" key="2">
    <source>
        <dbReference type="ARBA" id="ARBA00022448"/>
    </source>
</evidence>
<feature type="binding site" evidence="7">
    <location>
        <position position="492"/>
    </location>
    <ligand>
        <name>Cu cation</name>
        <dbReference type="ChEBI" id="CHEBI:23378"/>
    </ligand>
</feature>
<dbReference type="PANTHER" id="PTHR39335:SF1">
    <property type="entry name" value="BLL4220 PROTEIN"/>
    <property type="match status" value="1"/>
</dbReference>
<keyword evidence="8" id="KW-0732">Signal</keyword>
<dbReference type="InterPro" id="IPR008972">
    <property type="entry name" value="Cupredoxin"/>
</dbReference>
<evidence type="ECO:0000256" key="1">
    <source>
        <dbReference type="ARBA" id="ARBA00004418"/>
    </source>
</evidence>
<comment type="cofactor">
    <cofactor evidence="7">
        <name>Cu cation</name>
        <dbReference type="ChEBI" id="CHEBI:23378"/>
    </cofactor>
    <text evidence="7">Binds 1 copper ion per subunit.</text>
</comment>
<evidence type="ECO:0000256" key="6">
    <source>
        <dbReference type="ARBA" id="ARBA00023008"/>
    </source>
</evidence>
<keyword evidence="4" id="KW-0574">Periplasm</keyword>
<accession>A0A3B0BB95</accession>
<keyword evidence="3 7" id="KW-0479">Metal-binding</keyword>
<evidence type="ECO:0000256" key="4">
    <source>
        <dbReference type="ARBA" id="ARBA00022764"/>
    </source>
</evidence>
<dbReference type="PRINTS" id="PR00155">
    <property type="entry name" value="AMICYANIN"/>
</dbReference>
<feature type="domain" description="Blue (type 1) copper" evidence="9">
    <location>
        <begin position="465"/>
        <end position="545"/>
    </location>
</feature>
<evidence type="ECO:0000256" key="5">
    <source>
        <dbReference type="ARBA" id="ARBA00022982"/>
    </source>
</evidence>
<comment type="caution">
    <text evidence="10">The sequence shown here is derived from an EMBL/GenBank/DDBJ whole genome shotgun (WGS) entry which is preliminary data.</text>
</comment>
<dbReference type="Proteomes" id="UP000282311">
    <property type="component" value="Unassembled WGS sequence"/>
</dbReference>
<dbReference type="Pfam" id="PF03640">
    <property type="entry name" value="Lipoprotein_15"/>
    <property type="match status" value="4"/>
</dbReference>
<dbReference type="SUPFAM" id="SSF49503">
    <property type="entry name" value="Cupredoxins"/>
    <property type="match status" value="1"/>
</dbReference>
<name>A0A3B0BB95_9BACL</name>
<dbReference type="AlphaFoldDB" id="A0A3B0BB95"/>
<dbReference type="InterPro" id="IPR002386">
    <property type="entry name" value="Amicyanin/Pseudoazurin"/>
</dbReference>
<dbReference type="GO" id="GO:0005507">
    <property type="term" value="F:copper ion binding"/>
    <property type="evidence" value="ECO:0007669"/>
    <property type="project" value="InterPro"/>
</dbReference>
<evidence type="ECO:0000313" key="11">
    <source>
        <dbReference type="Proteomes" id="UP000282311"/>
    </source>
</evidence>
<keyword evidence="5" id="KW-0249">Electron transport</keyword>
<dbReference type="GO" id="GO:0042597">
    <property type="term" value="C:periplasmic space"/>
    <property type="evidence" value="ECO:0007669"/>
    <property type="project" value="UniProtKB-SubCell"/>
</dbReference>
<dbReference type="InterPro" id="IPR005297">
    <property type="entry name" value="Lipoprotein_repeat"/>
</dbReference>
<dbReference type="Pfam" id="PF00127">
    <property type="entry name" value="Copper-bind"/>
    <property type="match status" value="1"/>
</dbReference>
<feature type="signal peptide" evidence="8">
    <location>
        <begin position="1"/>
        <end position="28"/>
    </location>
</feature>
<sequence>MKMNKRNKLTASLLTGWLLLAAAMPVTAAAETSAAPSVKTDAQVAAELGVLQGDGGGVTAGYLAKATTRIQAATLFLRLKGLEQTALAYKGSDNFADAGSVGDSNKTIMSYLKANPALGWTGTGEGRFDPLSGVTDQQYYKVLLEALGYKQDADFTYEGAIAFAKSKGLSGIAEAGALRNGHIATATVEALKAKLKSGSKTLAESLVEAKVIQADKAALVKYARIGVVNDAALGSYLADENGKTLYYFTKDPKDASACKDQCAVNWPVYYADQIQVSSLMNAADFGTIVREDGKKQTTYKGMPLYTFIKDEKAGDVKGQGVNDAWFVVSFPSVKVASQDGIGSYLADAAGNTLYLFTKDTDGKSACYGTCETNWPIFYSDHMAASGELKVQDFGTIVRDDGTKQTTYKGMPLYYFVKDAKAGDVLGQGVNNVWYVIPPSASDKQAEAEQPSAQAPAGKAYAMDIFNFEFTQPEITIEAGSSITFTNKDNMQHNVVSDSLVDGKPLFQTPLFGQGESYTLTFDKPGEYTYYCAPHKAFMKGKIIVK</sequence>
<comment type="subcellular location">
    <subcellularLocation>
        <location evidence="1">Periplasm</location>
    </subcellularLocation>
</comment>
<feature type="binding site" evidence="7">
    <location>
        <position position="531"/>
    </location>
    <ligand>
        <name>Cu cation</name>
        <dbReference type="ChEBI" id="CHEBI:23378"/>
    </ligand>
</feature>
<dbReference type="GO" id="GO:0043448">
    <property type="term" value="P:alkane catabolic process"/>
    <property type="evidence" value="ECO:0007669"/>
    <property type="project" value="TreeGrafter"/>
</dbReference>
<feature type="binding site" evidence="7">
    <location>
        <position position="538"/>
    </location>
    <ligand>
        <name>Cu cation</name>
        <dbReference type="ChEBI" id="CHEBI:23378"/>
    </ligand>
</feature>
<evidence type="ECO:0000256" key="7">
    <source>
        <dbReference type="PIRSR" id="PIRSR602386-1"/>
    </source>
</evidence>
<evidence type="ECO:0000259" key="9">
    <source>
        <dbReference type="Pfam" id="PF00127"/>
    </source>
</evidence>
<dbReference type="Gene3D" id="2.60.40.420">
    <property type="entry name" value="Cupredoxins - blue copper proteins"/>
    <property type="match status" value="1"/>
</dbReference>
<dbReference type="GO" id="GO:0009055">
    <property type="term" value="F:electron transfer activity"/>
    <property type="evidence" value="ECO:0007669"/>
    <property type="project" value="InterPro"/>
</dbReference>
<keyword evidence="11" id="KW-1185">Reference proteome</keyword>
<gene>
    <name evidence="10" type="ORF">D7M11_30645</name>
</gene>
<feature type="chain" id="PRO_5038829517" description="Blue (type 1) copper domain-containing protein" evidence="8">
    <location>
        <begin position="29"/>
        <end position="545"/>
    </location>
</feature>